<dbReference type="InterPro" id="IPR000160">
    <property type="entry name" value="GGDEF_dom"/>
</dbReference>
<dbReference type="InterPro" id="IPR029787">
    <property type="entry name" value="Nucleotide_cyclase"/>
</dbReference>
<feature type="domain" description="GGDEF" evidence="3">
    <location>
        <begin position="208"/>
        <end position="346"/>
    </location>
</feature>
<dbReference type="EC" id="2.7.7.65" evidence="1"/>
<dbReference type="Gene3D" id="3.30.70.270">
    <property type="match status" value="1"/>
</dbReference>
<dbReference type="PANTHER" id="PTHR45138">
    <property type="entry name" value="REGULATORY COMPONENTS OF SENSORY TRANSDUCTION SYSTEM"/>
    <property type="match status" value="1"/>
</dbReference>
<evidence type="ECO:0000256" key="1">
    <source>
        <dbReference type="ARBA" id="ARBA00012528"/>
    </source>
</evidence>
<dbReference type="Pfam" id="PF00990">
    <property type="entry name" value="GGDEF"/>
    <property type="match status" value="1"/>
</dbReference>
<dbReference type="InterPro" id="IPR043128">
    <property type="entry name" value="Rev_trsase/Diguanyl_cyclase"/>
</dbReference>
<comment type="catalytic activity">
    <reaction evidence="2">
        <text>2 GTP = 3',3'-c-di-GMP + 2 diphosphate</text>
        <dbReference type="Rhea" id="RHEA:24898"/>
        <dbReference type="ChEBI" id="CHEBI:33019"/>
        <dbReference type="ChEBI" id="CHEBI:37565"/>
        <dbReference type="ChEBI" id="CHEBI:58805"/>
        <dbReference type="EC" id="2.7.7.65"/>
    </reaction>
</comment>
<organism evidence="4 5">
    <name type="scientific">Desulfuromusa kysingii</name>
    <dbReference type="NCBI Taxonomy" id="37625"/>
    <lineage>
        <taxon>Bacteria</taxon>
        <taxon>Pseudomonadati</taxon>
        <taxon>Thermodesulfobacteriota</taxon>
        <taxon>Desulfuromonadia</taxon>
        <taxon>Desulfuromonadales</taxon>
        <taxon>Geopsychrobacteraceae</taxon>
        <taxon>Desulfuromusa</taxon>
    </lineage>
</organism>
<dbReference type="GO" id="GO:0043709">
    <property type="term" value="P:cell adhesion involved in single-species biofilm formation"/>
    <property type="evidence" value="ECO:0007669"/>
    <property type="project" value="TreeGrafter"/>
</dbReference>
<dbReference type="CDD" id="cd01949">
    <property type="entry name" value="GGDEF"/>
    <property type="match status" value="1"/>
</dbReference>
<proteinExistence type="predicted"/>
<dbReference type="NCBIfam" id="TIGR00254">
    <property type="entry name" value="GGDEF"/>
    <property type="match status" value="1"/>
</dbReference>
<evidence type="ECO:0000313" key="4">
    <source>
        <dbReference type="EMBL" id="SEA27893.1"/>
    </source>
</evidence>
<sequence>MDVITNHNRLRYNSPLSSLPLHAVSLQLSASCYEISRAFDDTPELPGVLLFDKKNFHSMISRTKFREIMNQPYSKDLFNQRKIKKLARQFDSAPMMLPAETYIGTAVENSLKRPAEMMGEPLVVIQSEVYFIVDIHELFRAHARIFSATVKKLQAEISHSNLLREKLEQSTLAAEKLARLDGLTGIPNRRHMDEYLSSEWQRAIRKQTSLAIILIDIDFFKNYNDTYGHQSGDEVLLRVARCLDNEAHRPADMVARYGGEEFLIILPDTSEEGAYALAERMRQMVYGLKIAHQGSDIGQFLSISCGVCCLASRRKNTLPDHVICAADQALYQAKLAGRNQVVIAQQPTKTGQ</sequence>
<dbReference type="AlphaFoldDB" id="A0A1H3ZVY3"/>
<accession>A0A1H3ZVY3</accession>
<dbReference type="OrthoDB" id="9778432at2"/>
<dbReference type="SUPFAM" id="SSF55073">
    <property type="entry name" value="Nucleotide cyclase"/>
    <property type="match status" value="1"/>
</dbReference>
<dbReference type="SMART" id="SM00267">
    <property type="entry name" value="GGDEF"/>
    <property type="match status" value="1"/>
</dbReference>
<dbReference type="GO" id="GO:0052621">
    <property type="term" value="F:diguanylate cyclase activity"/>
    <property type="evidence" value="ECO:0007669"/>
    <property type="project" value="UniProtKB-EC"/>
</dbReference>
<dbReference type="PROSITE" id="PS50887">
    <property type="entry name" value="GGDEF"/>
    <property type="match status" value="1"/>
</dbReference>
<dbReference type="STRING" id="37625.SAMN05660420_01701"/>
<reference evidence="4 5" key="1">
    <citation type="submission" date="2016-10" db="EMBL/GenBank/DDBJ databases">
        <authorList>
            <person name="de Groot N.N."/>
        </authorList>
    </citation>
    <scope>NUCLEOTIDE SEQUENCE [LARGE SCALE GENOMIC DNA]</scope>
    <source>
        <strain evidence="4 5">DSM 7343</strain>
    </source>
</reference>
<evidence type="ECO:0000313" key="5">
    <source>
        <dbReference type="Proteomes" id="UP000199409"/>
    </source>
</evidence>
<dbReference type="FunFam" id="3.30.70.270:FF:000001">
    <property type="entry name" value="Diguanylate cyclase domain protein"/>
    <property type="match status" value="1"/>
</dbReference>
<dbReference type="PANTHER" id="PTHR45138:SF9">
    <property type="entry name" value="DIGUANYLATE CYCLASE DGCM-RELATED"/>
    <property type="match status" value="1"/>
</dbReference>
<dbReference type="Proteomes" id="UP000199409">
    <property type="component" value="Unassembled WGS sequence"/>
</dbReference>
<name>A0A1H3ZVY3_9BACT</name>
<dbReference type="GO" id="GO:0005886">
    <property type="term" value="C:plasma membrane"/>
    <property type="evidence" value="ECO:0007669"/>
    <property type="project" value="TreeGrafter"/>
</dbReference>
<dbReference type="GO" id="GO:1902201">
    <property type="term" value="P:negative regulation of bacterial-type flagellum-dependent cell motility"/>
    <property type="evidence" value="ECO:0007669"/>
    <property type="project" value="TreeGrafter"/>
</dbReference>
<dbReference type="RefSeq" id="WP_092346750.1">
    <property type="nucleotide sequence ID" value="NZ_FNQN01000004.1"/>
</dbReference>
<protein>
    <recommendedName>
        <fullName evidence="1">diguanylate cyclase</fullName>
        <ecNumber evidence="1">2.7.7.65</ecNumber>
    </recommendedName>
</protein>
<gene>
    <name evidence="4" type="ORF">SAMN05660420_01701</name>
</gene>
<keyword evidence="5" id="KW-1185">Reference proteome</keyword>
<dbReference type="EMBL" id="FNQN01000004">
    <property type="protein sequence ID" value="SEA27893.1"/>
    <property type="molecule type" value="Genomic_DNA"/>
</dbReference>
<evidence type="ECO:0000256" key="2">
    <source>
        <dbReference type="ARBA" id="ARBA00034247"/>
    </source>
</evidence>
<evidence type="ECO:0000259" key="3">
    <source>
        <dbReference type="PROSITE" id="PS50887"/>
    </source>
</evidence>
<dbReference type="InterPro" id="IPR050469">
    <property type="entry name" value="Diguanylate_Cyclase"/>
</dbReference>